<dbReference type="AlphaFoldDB" id="A0A2Z4FMH3"/>
<keyword evidence="9" id="KW-0326">Glycosidase</keyword>
<dbReference type="PANTHER" id="PTHR47203:SF1">
    <property type="entry name" value="HYPOTHETICAL BASE EXCISION DNA REPAIR PROTEIN (EUROFUNG)"/>
    <property type="match status" value="1"/>
</dbReference>
<evidence type="ECO:0000256" key="6">
    <source>
        <dbReference type="ARBA" id="ARBA00023004"/>
    </source>
</evidence>
<protein>
    <submittedName>
        <fullName evidence="10">Endonuclease III</fullName>
    </submittedName>
</protein>
<dbReference type="EMBL" id="CP030032">
    <property type="protein sequence ID" value="AWV90171.1"/>
    <property type="molecule type" value="Genomic_DNA"/>
</dbReference>
<evidence type="ECO:0000256" key="3">
    <source>
        <dbReference type="ARBA" id="ARBA00022723"/>
    </source>
</evidence>
<name>A0A2Z4FMH3_9DELT</name>
<dbReference type="InterPro" id="IPR003651">
    <property type="entry name" value="Endonuclease3_FeS-loop_motif"/>
</dbReference>
<dbReference type="KEGG" id="bsed:DN745_12845"/>
<dbReference type="PANTHER" id="PTHR47203">
    <property type="match status" value="1"/>
</dbReference>
<dbReference type="Pfam" id="PF10576">
    <property type="entry name" value="EndIII_4Fe-2S"/>
    <property type="match status" value="1"/>
</dbReference>
<organism evidence="10 11">
    <name type="scientific">Bradymonas sediminis</name>
    <dbReference type="NCBI Taxonomy" id="1548548"/>
    <lineage>
        <taxon>Bacteria</taxon>
        <taxon>Deltaproteobacteria</taxon>
        <taxon>Bradymonadales</taxon>
        <taxon>Bradymonadaceae</taxon>
        <taxon>Bradymonas</taxon>
    </lineage>
</organism>
<comment type="cofactor">
    <cofactor evidence="1">
        <name>[4Fe-4S] cluster</name>
        <dbReference type="ChEBI" id="CHEBI:49883"/>
    </cofactor>
</comment>
<dbReference type="GO" id="GO:0016798">
    <property type="term" value="F:hydrolase activity, acting on glycosyl bonds"/>
    <property type="evidence" value="ECO:0007669"/>
    <property type="project" value="UniProtKB-KW"/>
</dbReference>
<keyword evidence="10" id="KW-0255">Endonuclease</keyword>
<evidence type="ECO:0000256" key="2">
    <source>
        <dbReference type="ARBA" id="ARBA00008343"/>
    </source>
</evidence>
<dbReference type="GO" id="GO:0006284">
    <property type="term" value="P:base-excision repair"/>
    <property type="evidence" value="ECO:0007669"/>
    <property type="project" value="InterPro"/>
</dbReference>
<evidence type="ECO:0000256" key="5">
    <source>
        <dbReference type="ARBA" id="ARBA00022801"/>
    </source>
</evidence>
<evidence type="ECO:0000256" key="1">
    <source>
        <dbReference type="ARBA" id="ARBA00001966"/>
    </source>
</evidence>
<dbReference type="GO" id="GO:0051539">
    <property type="term" value="F:4 iron, 4 sulfur cluster binding"/>
    <property type="evidence" value="ECO:0007669"/>
    <property type="project" value="InterPro"/>
</dbReference>
<dbReference type="InterPro" id="IPR011257">
    <property type="entry name" value="DNA_glycosylase"/>
</dbReference>
<evidence type="ECO:0000256" key="4">
    <source>
        <dbReference type="ARBA" id="ARBA00022763"/>
    </source>
</evidence>
<dbReference type="GO" id="GO:0004519">
    <property type="term" value="F:endonuclease activity"/>
    <property type="evidence" value="ECO:0007669"/>
    <property type="project" value="UniProtKB-KW"/>
</dbReference>
<dbReference type="SMART" id="SM00525">
    <property type="entry name" value="FES"/>
    <property type="match status" value="1"/>
</dbReference>
<gene>
    <name evidence="10" type="ORF">DN745_12845</name>
</gene>
<evidence type="ECO:0000256" key="8">
    <source>
        <dbReference type="ARBA" id="ARBA00023204"/>
    </source>
</evidence>
<dbReference type="InterPro" id="IPR003265">
    <property type="entry name" value="HhH-GPD_domain"/>
</dbReference>
<dbReference type="PIRSF" id="PIRSF001435">
    <property type="entry name" value="Nth"/>
    <property type="match status" value="1"/>
</dbReference>
<sequence length="233" mass="26264">MRKSQANLFSENGHATLTTALQELYARYGEPTYDGPDDLLGVLVQTILSQQTTRQNCQRAFGQLLDKFAGDWRRCQIAPRADLEEAIACAGLAKQKSTRIQALLARLEEERGDYSLEFLREMTPDDARDYLTSFKGVGPKTAAFTLMYAAGMALFPMDTHIFRICERLGWLDAGQSSKQAHRRMEEMIPAGQHYPAHMVLVRHGREVCHARSPACEDCPLGDICLYYQDLISK</sequence>
<dbReference type="Gene3D" id="1.10.340.30">
    <property type="entry name" value="Hypothetical protein, domain 2"/>
    <property type="match status" value="1"/>
</dbReference>
<evidence type="ECO:0000256" key="9">
    <source>
        <dbReference type="ARBA" id="ARBA00023295"/>
    </source>
</evidence>
<evidence type="ECO:0000313" key="11">
    <source>
        <dbReference type="Proteomes" id="UP000249799"/>
    </source>
</evidence>
<keyword evidence="6" id="KW-0408">Iron</keyword>
<dbReference type="GO" id="GO:0046872">
    <property type="term" value="F:metal ion binding"/>
    <property type="evidence" value="ECO:0007669"/>
    <property type="project" value="UniProtKB-KW"/>
</dbReference>
<keyword evidence="7" id="KW-0411">Iron-sulfur</keyword>
<dbReference type="Gene3D" id="1.10.1670.10">
    <property type="entry name" value="Helix-hairpin-Helix base-excision DNA repair enzymes (C-terminal)"/>
    <property type="match status" value="1"/>
</dbReference>
<reference evidence="10 11" key="1">
    <citation type="submission" date="2018-06" db="EMBL/GenBank/DDBJ databases">
        <title>Lujinxingia sediminis gen. nov. sp. nov., a new facultative anaerobic member of the class Deltaproteobacteria, and proposal of Lujinxingaceae fam. nov.</title>
        <authorList>
            <person name="Guo L.-Y."/>
            <person name="Li C.-M."/>
            <person name="Wang S."/>
            <person name="Du Z.-J."/>
        </authorList>
    </citation>
    <scope>NUCLEOTIDE SEQUENCE [LARGE SCALE GENOMIC DNA]</scope>
    <source>
        <strain evidence="10 11">FA350</strain>
    </source>
</reference>
<dbReference type="RefSeq" id="WP_111335405.1">
    <property type="nucleotide sequence ID" value="NZ_CP030032.1"/>
</dbReference>
<dbReference type="SUPFAM" id="SSF48150">
    <property type="entry name" value="DNA-glycosylase"/>
    <property type="match status" value="1"/>
</dbReference>
<keyword evidence="3" id="KW-0479">Metal-binding</keyword>
<dbReference type="SMART" id="SM00478">
    <property type="entry name" value="ENDO3c"/>
    <property type="match status" value="1"/>
</dbReference>
<dbReference type="PROSITE" id="PS00764">
    <property type="entry name" value="ENDONUCLEASE_III_1"/>
    <property type="match status" value="1"/>
</dbReference>
<evidence type="ECO:0000256" key="7">
    <source>
        <dbReference type="ARBA" id="ARBA00023014"/>
    </source>
</evidence>
<dbReference type="GO" id="GO:0140097">
    <property type="term" value="F:catalytic activity, acting on DNA"/>
    <property type="evidence" value="ECO:0007669"/>
    <property type="project" value="UniProtKB-ARBA"/>
</dbReference>
<keyword evidence="5" id="KW-0378">Hydrolase</keyword>
<accession>A0A2Z4FMH3</accession>
<keyword evidence="4" id="KW-0227">DNA damage</keyword>
<dbReference type="InterPro" id="IPR004035">
    <property type="entry name" value="Endouclease-III_FeS-bd_BS"/>
</dbReference>
<proteinExistence type="inferred from homology"/>
<keyword evidence="8" id="KW-0234">DNA repair</keyword>
<dbReference type="CDD" id="cd00056">
    <property type="entry name" value="ENDO3c"/>
    <property type="match status" value="1"/>
</dbReference>
<dbReference type="InterPro" id="IPR023170">
    <property type="entry name" value="HhH_base_excis_C"/>
</dbReference>
<keyword evidence="10" id="KW-0540">Nuclease</keyword>
<dbReference type="OrthoDB" id="9802365at2"/>
<keyword evidence="11" id="KW-1185">Reference proteome</keyword>
<comment type="similarity">
    <text evidence="2">Belongs to the Nth/MutY family.</text>
</comment>
<dbReference type="Proteomes" id="UP000249799">
    <property type="component" value="Chromosome"/>
</dbReference>
<dbReference type="Pfam" id="PF00730">
    <property type="entry name" value="HhH-GPD"/>
    <property type="match status" value="1"/>
</dbReference>
<evidence type="ECO:0000313" key="10">
    <source>
        <dbReference type="EMBL" id="AWV90171.1"/>
    </source>
</evidence>